<evidence type="ECO:0000256" key="2">
    <source>
        <dbReference type="SAM" id="MobiDB-lite"/>
    </source>
</evidence>
<comment type="caution">
    <text evidence="4">The sequence shown here is derived from an EMBL/GenBank/DDBJ whole genome shotgun (WGS) entry which is preliminary data.</text>
</comment>
<organism evidence="4 5">
    <name type="scientific">Colletotrichum chrysophilum</name>
    <dbReference type="NCBI Taxonomy" id="1836956"/>
    <lineage>
        <taxon>Eukaryota</taxon>
        <taxon>Fungi</taxon>
        <taxon>Dikarya</taxon>
        <taxon>Ascomycota</taxon>
        <taxon>Pezizomycotina</taxon>
        <taxon>Sordariomycetes</taxon>
        <taxon>Hypocreomycetidae</taxon>
        <taxon>Glomerellales</taxon>
        <taxon>Glomerellaceae</taxon>
        <taxon>Colletotrichum</taxon>
        <taxon>Colletotrichum gloeosporioides species complex</taxon>
    </lineage>
</organism>
<feature type="domain" description="Zn(2)-C6 fungal-type" evidence="3">
    <location>
        <begin position="31"/>
        <end position="74"/>
    </location>
</feature>
<protein>
    <recommendedName>
        <fullName evidence="3">Zn(2)-C6 fungal-type domain-containing protein</fullName>
    </recommendedName>
</protein>
<dbReference type="Gene3D" id="4.10.240.10">
    <property type="entry name" value="Zn(2)-C6 fungal-type DNA-binding domain"/>
    <property type="match status" value="1"/>
</dbReference>
<dbReference type="PROSITE" id="PS50048">
    <property type="entry name" value="ZN2_CY6_FUNGAL_2"/>
    <property type="match status" value="1"/>
</dbReference>
<accession>A0AAD9EGJ1</accession>
<dbReference type="InterPro" id="IPR036864">
    <property type="entry name" value="Zn2-C6_fun-type_DNA-bd_sf"/>
</dbReference>
<dbReference type="SUPFAM" id="SSF57701">
    <property type="entry name" value="Zn2/Cys6 DNA-binding domain"/>
    <property type="match status" value="1"/>
</dbReference>
<dbReference type="InterPro" id="IPR001138">
    <property type="entry name" value="Zn2Cys6_DnaBD"/>
</dbReference>
<feature type="region of interest" description="Disordered" evidence="2">
    <location>
        <begin position="227"/>
        <end position="252"/>
    </location>
</feature>
<feature type="region of interest" description="Disordered" evidence="2">
    <location>
        <begin position="374"/>
        <end position="420"/>
    </location>
</feature>
<feature type="region of interest" description="Disordered" evidence="2">
    <location>
        <begin position="457"/>
        <end position="483"/>
    </location>
</feature>
<dbReference type="CDD" id="cd00067">
    <property type="entry name" value="GAL4"/>
    <property type="match status" value="1"/>
</dbReference>
<evidence type="ECO:0000259" key="3">
    <source>
        <dbReference type="PROSITE" id="PS50048"/>
    </source>
</evidence>
<proteinExistence type="predicted"/>
<keyword evidence="5" id="KW-1185">Reference proteome</keyword>
<dbReference type="GO" id="GO:0000981">
    <property type="term" value="F:DNA-binding transcription factor activity, RNA polymerase II-specific"/>
    <property type="evidence" value="ECO:0007669"/>
    <property type="project" value="InterPro"/>
</dbReference>
<evidence type="ECO:0000313" key="5">
    <source>
        <dbReference type="Proteomes" id="UP001243330"/>
    </source>
</evidence>
<dbReference type="EMBL" id="JAQOWY010000114">
    <property type="protein sequence ID" value="KAK1850649.1"/>
    <property type="molecule type" value="Genomic_DNA"/>
</dbReference>
<feature type="compositionally biased region" description="Low complexity" evidence="2">
    <location>
        <begin position="396"/>
        <end position="410"/>
    </location>
</feature>
<dbReference type="AlphaFoldDB" id="A0AAD9EGJ1"/>
<gene>
    <name evidence="4" type="ORF">CCHR01_06721</name>
</gene>
<dbReference type="Proteomes" id="UP001243330">
    <property type="component" value="Unassembled WGS sequence"/>
</dbReference>
<evidence type="ECO:0000313" key="4">
    <source>
        <dbReference type="EMBL" id="KAK1850649.1"/>
    </source>
</evidence>
<evidence type="ECO:0000256" key="1">
    <source>
        <dbReference type="ARBA" id="ARBA00023242"/>
    </source>
</evidence>
<feature type="compositionally biased region" description="Basic and acidic residues" evidence="2">
    <location>
        <begin position="240"/>
        <end position="252"/>
    </location>
</feature>
<keyword evidence="1" id="KW-0539">Nucleus</keyword>
<name>A0AAD9EGJ1_9PEZI</name>
<reference evidence="4" key="1">
    <citation type="submission" date="2023-01" db="EMBL/GenBank/DDBJ databases">
        <title>Colletotrichum chrysophilum M932 genome sequence.</title>
        <authorList>
            <person name="Baroncelli R."/>
        </authorList>
    </citation>
    <scope>NUCLEOTIDE SEQUENCE</scope>
    <source>
        <strain evidence="4">M932</strain>
    </source>
</reference>
<dbReference type="GO" id="GO:0008270">
    <property type="term" value="F:zinc ion binding"/>
    <property type="evidence" value="ECO:0007669"/>
    <property type="project" value="InterPro"/>
</dbReference>
<sequence>MASRSPTFFTVDNTSNSYIRKSASQSARRSACDRCRAYKLRCVRPSDEIPSPERNEASLTPCARCVKAGVECVRVAHARRSPTIRPSGYERRLARPPPPLSLPAFNQPANNRRASVSGVGVKSYPEKSVSLGVYPSPLSAHPSREDCTAGPMPSTVSPMEYQHNNVFAPASSADAPVMSAKFPPLLSMNRDERTGPDVSYGLGEFDLDMMTSGSPLDGMLDDDLPSANRNSEPGESIASKVRDSHQKVHQDKRTIGATTCSKTKGPPRTKHECLYRLSSLNLKLLDCLSAAEDHHITLEDILAYKSPCDTSETKPCKNIIGFLLESSQEFLDAVEGLKDLMERQEKESSYDSHHNSEDFLVDSLDTSVFFNTETRNRSHNDDGDAIYSQFSGTTLHPSGGETTPGSTTSSHPKRSSSHCSGPTTLTIMTCCIWLFHGYEAVFAAIHDALLSQNQQRKNRRTSLSAHEGPIGDPQDGQQTSPQSKCWKTDLAPSLLPNVRIGGFQLDGHPHLQIEMLIYISCRILNQMESVLGIDPKPADIDTAEPLPISIVDRAKSFLDPRCTPTLLRSLLCAADGDEDGRSTSAPTTLIEGIVKKIRRMLDIM</sequence>